<dbReference type="EMBL" id="SJPW01000003">
    <property type="protein sequence ID" value="TWU57042.1"/>
    <property type="molecule type" value="Genomic_DNA"/>
</dbReference>
<protein>
    <submittedName>
        <fullName evidence="2">Ycf48-like protein</fullName>
    </submittedName>
</protein>
<dbReference type="RefSeq" id="WP_146458416.1">
    <property type="nucleotide sequence ID" value="NZ_SJPW01000003.1"/>
</dbReference>
<dbReference type="Gene3D" id="2.60.40.1190">
    <property type="match status" value="1"/>
</dbReference>
<proteinExistence type="predicted"/>
<evidence type="ECO:0000313" key="2">
    <source>
        <dbReference type="EMBL" id="TWU57042.1"/>
    </source>
</evidence>
<dbReference type="InterPro" id="IPR015943">
    <property type="entry name" value="WD40/YVTN_repeat-like_dom_sf"/>
</dbReference>
<gene>
    <name evidence="2" type="primary">hcf136</name>
    <name evidence="2" type="ORF">Poly51_29630</name>
</gene>
<dbReference type="PANTHER" id="PTHR47199">
    <property type="entry name" value="PHOTOSYSTEM II STABILITY/ASSEMBLY FACTOR HCF136, CHLOROPLASTIC"/>
    <property type="match status" value="1"/>
</dbReference>
<dbReference type="AlphaFoldDB" id="A0A5C6F7U3"/>
<dbReference type="CDD" id="cd15482">
    <property type="entry name" value="Sialidase_non-viral"/>
    <property type="match status" value="1"/>
</dbReference>
<dbReference type="SUPFAM" id="SSF110296">
    <property type="entry name" value="Oligoxyloglucan reducing end-specific cellobiohydrolase"/>
    <property type="match status" value="1"/>
</dbReference>
<dbReference type="OrthoDB" id="226401at2"/>
<feature type="compositionally biased region" description="Basic and acidic residues" evidence="1">
    <location>
        <begin position="768"/>
        <end position="777"/>
    </location>
</feature>
<dbReference type="PANTHER" id="PTHR47199:SF2">
    <property type="entry name" value="PHOTOSYSTEM II STABILITY_ASSEMBLY FACTOR HCF136, CHLOROPLASTIC"/>
    <property type="match status" value="1"/>
</dbReference>
<name>A0A5C6F7U3_9BACT</name>
<feature type="region of interest" description="Disordered" evidence="1">
    <location>
        <begin position="768"/>
        <end position="788"/>
    </location>
</feature>
<dbReference type="Proteomes" id="UP000318288">
    <property type="component" value="Unassembled WGS sequence"/>
</dbReference>
<accession>A0A5C6F7U3</accession>
<sequence>MIAKTPQNPSRNVTTDSGGFCRFYGCFLISAALVIGNCRIVDAATPEPTPTYSQTRLLRPDAALRAVAFDGGSSGIAVGDRGSILFTTDGGASWTAAESNAECRLDDVVWIGQDRAIAVGGHYDAITRISRGVVLVTDDRGATWRRSLNNDLPRLRHIEIQEDRALSVSGDWSHPSLTRRFESRNGGRDWNATGSEFADLPVAPELNSSDQWLAWVRATTVHAPIRDACRFGDHAVCAVGDHGVILTSDDDGKNWTIRHGQGRRPAVLLVAADARSVPWALLGSESLESRHRTSLLLDVSDAKLSDPANDFTEIDLAGQAAVMLGGAGADRFATDADDRFQSAMKWIAIHRPSAVVLDQTLAPETRDAFFEAATAAGVDRVAVYSTGQSMSTTLHRDALLPKSGVLASDLASDALQLVSPQRTVTESISIRFLYDASPSRKTGESVASGLRLHPGQRITDRDSPASRRQLQIVQARMKQSKRIEQLLARSRSDDSLAKTLAMALDQTAKEDQFRFAWAVLSETSTDASEIVEAHKTVLREIATRFPHRSAGQWARLRLESLNLSQEWKRLSSTMLATQALTLNASTQKSQSVAVSPFQSLPDPTFTAENSIVDAASIGASSLGQVRQVSATTPVFVPQPSQIDYAPNPVKSSIGEVDLAWEFHPAVLLGVEAARRRGDEAPLQATDDQPASMRLLADSNGSSWSPLLRQRGPQVITAFRTATPPHLDGILDDTCWRQGDASRHSSVSVRMSYDDDYVYFAVECPSDALRDDTRDGTRDGGTSTSRDHDLTGSDRVRICIDTDKDLFTSMQLQSTLTRRTHDSIDGNPAWQPTWYLDVARQDERTTMEIAIQRRDIVDLPIATDSPFGENSWFVSAKILAAMSVAKDELIPVPTDWIRVVFR</sequence>
<dbReference type="SUPFAM" id="SSF49344">
    <property type="entry name" value="CBD9-like"/>
    <property type="match status" value="1"/>
</dbReference>
<organism evidence="2 3">
    <name type="scientific">Rubripirellula tenax</name>
    <dbReference type="NCBI Taxonomy" id="2528015"/>
    <lineage>
        <taxon>Bacteria</taxon>
        <taxon>Pseudomonadati</taxon>
        <taxon>Planctomycetota</taxon>
        <taxon>Planctomycetia</taxon>
        <taxon>Pirellulales</taxon>
        <taxon>Pirellulaceae</taxon>
        <taxon>Rubripirellula</taxon>
    </lineage>
</organism>
<evidence type="ECO:0000313" key="3">
    <source>
        <dbReference type="Proteomes" id="UP000318288"/>
    </source>
</evidence>
<dbReference type="Gene3D" id="2.130.10.10">
    <property type="entry name" value="YVTN repeat-like/Quinoprotein amine dehydrogenase"/>
    <property type="match status" value="1"/>
</dbReference>
<comment type="caution">
    <text evidence="2">The sequence shown here is derived from an EMBL/GenBank/DDBJ whole genome shotgun (WGS) entry which is preliminary data.</text>
</comment>
<keyword evidence="3" id="KW-1185">Reference proteome</keyword>
<reference evidence="2 3" key="1">
    <citation type="submission" date="2019-02" db="EMBL/GenBank/DDBJ databases">
        <title>Deep-cultivation of Planctomycetes and their phenomic and genomic characterization uncovers novel biology.</title>
        <authorList>
            <person name="Wiegand S."/>
            <person name="Jogler M."/>
            <person name="Boedeker C."/>
            <person name="Pinto D."/>
            <person name="Vollmers J."/>
            <person name="Rivas-Marin E."/>
            <person name="Kohn T."/>
            <person name="Peeters S.H."/>
            <person name="Heuer A."/>
            <person name="Rast P."/>
            <person name="Oberbeckmann S."/>
            <person name="Bunk B."/>
            <person name="Jeske O."/>
            <person name="Meyerdierks A."/>
            <person name="Storesund J.E."/>
            <person name="Kallscheuer N."/>
            <person name="Luecker S."/>
            <person name="Lage O.M."/>
            <person name="Pohl T."/>
            <person name="Merkel B.J."/>
            <person name="Hornburger P."/>
            <person name="Mueller R.-W."/>
            <person name="Bruemmer F."/>
            <person name="Labrenz M."/>
            <person name="Spormann A.M."/>
            <person name="Op Den Camp H."/>
            <person name="Overmann J."/>
            <person name="Amann R."/>
            <person name="Jetten M.S.M."/>
            <person name="Mascher T."/>
            <person name="Medema M.H."/>
            <person name="Devos D.P."/>
            <person name="Kaster A.-K."/>
            <person name="Ovreas L."/>
            <person name="Rohde M."/>
            <person name="Galperin M.Y."/>
            <person name="Jogler C."/>
        </authorList>
    </citation>
    <scope>NUCLEOTIDE SEQUENCE [LARGE SCALE GENOMIC DNA]</scope>
    <source>
        <strain evidence="2 3">Poly51</strain>
    </source>
</reference>
<evidence type="ECO:0000256" key="1">
    <source>
        <dbReference type="SAM" id="MobiDB-lite"/>
    </source>
</evidence>